<dbReference type="PANTHER" id="PTHR47156:SF6">
    <property type="entry name" value="C2H2-TYPE DOMAIN-CONTAINING PROTEIN-RELATED"/>
    <property type="match status" value="1"/>
</dbReference>
<proteinExistence type="predicted"/>
<feature type="compositionally biased region" description="Basic and acidic residues" evidence="5">
    <location>
        <begin position="23"/>
        <end position="36"/>
    </location>
</feature>
<dbReference type="PANTHER" id="PTHR47156">
    <property type="entry name" value="PROTEIN CBG20824"/>
    <property type="match status" value="1"/>
</dbReference>
<name>A0A1I7T9Y9_9PELO</name>
<dbReference type="WBParaSite" id="Csp11.Scaffold559.g3870.t1">
    <property type="protein sequence ID" value="Csp11.Scaffold559.g3870.t1"/>
    <property type="gene ID" value="Csp11.Scaffold559.g3870"/>
</dbReference>
<dbReference type="InterPro" id="IPR052667">
    <property type="entry name" value="E3_ubiquitin-ligase_RING"/>
</dbReference>
<evidence type="ECO:0000259" key="6">
    <source>
        <dbReference type="PROSITE" id="PS50089"/>
    </source>
</evidence>
<evidence type="ECO:0000256" key="4">
    <source>
        <dbReference type="PROSITE-ProRule" id="PRU00175"/>
    </source>
</evidence>
<dbReference type="InterPro" id="IPR017907">
    <property type="entry name" value="Znf_RING_CS"/>
</dbReference>
<dbReference type="GO" id="GO:0008270">
    <property type="term" value="F:zinc ion binding"/>
    <property type="evidence" value="ECO:0007669"/>
    <property type="project" value="UniProtKB-KW"/>
</dbReference>
<dbReference type="SMART" id="SM00184">
    <property type="entry name" value="RING"/>
    <property type="match status" value="1"/>
</dbReference>
<dbReference type="InterPro" id="IPR001841">
    <property type="entry name" value="Znf_RING"/>
</dbReference>
<evidence type="ECO:0000313" key="7">
    <source>
        <dbReference type="Proteomes" id="UP000095282"/>
    </source>
</evidence>
<dbReference type="SUPFAM" id="SSF57850">
    <property type="entry name" value="RING/U-box"/>
    <property type="match status" value="1"/>
</dbReference>
<feature type="domain" description="RING-type" evidence="6">
    <location>
        <begin position="134"/>
        <end position="179"/>
    </location>
</feature>
<evidence type="ECO:0000256" key="5">
    <source>
        <dbReference type="SAM" id="MobiDB-lite"/>
    </source>
</evidence>
<dbReference type="InterPro" id="IPR013083">
    <property type="entry name" value="Znf_RING/FYVE/PHD"/>
</dbReference>
<dbReference type="AlphaFoldDB" id="A0A1I7T9Y9"/>
<dbReference type="Pfam" id="PF13445">
    <property type="entry name" value="zf-RING_UBOX"/>
    <property type="match status" value="1"/>
</dbReference>
<evidence type="ECO:0000256" key="2">
    <source>
        <dbReference type="ARBA" id="ARBA00022771"/>
    </source>
</evidence>
<dbReference type="Gene3D" id="3.30.40.10">
    <property type="entry name" value="Zinc/RING finger domain, C3HC4 (zinc finger)"/>
    <property type="match status" value="1"/>
</dbReference>
<dbReference type="Proteomes" id="UP000095282">
    <property type="component" value="Unplaced"/>
</dbReference>
<keyword evidence="2 4" id="KW-0863">Zinc-finger</keyword>
<evidence type="ECO:0000256" key="3">
    <source>
        <dbReference type="ARBA" id="ARBA00022833"/>
    </source>
</evidence>
<dbReference type="InterPro" id="IPR027370">
    <property type="entry name" value="Znf-RING_euk"/>
</dbReference>
<sequence>MLNNSKKTQGKKLASKVTVPKSPPREPTAEESAEMERISERIKEMESEIQTQKESNAKLFEEIEKAASYQDDHNRVLDSITDEKTEMLEEIEQIHQTIQGCRELEMQKSMGNQYEQLTKEKDSLANAPFPWQKCGACQNQYSQEEEDRTPRTLACGHTICLGCAKHLIHKNKIKCPFDEVVSIVGRGPLATQLARNYRIQDVCEQNM</sequence>
<dbReference type="STRING" id="1561998.A0A1I7T9Y9"/>
<evidence type="ECO:0000256" key="1">
    <source>
        <dbReference type="ARBA" id="ARBA00022723"/>
    </source>
</evidence>
<evidence type="ECO:0000313" key="8">
    <source>
        <dbReference type="WBParaSite" id="Csp11.Scaffold559.g3870.t1"/>
    </source>
</evidence>
<reference evidence="8" key="1">
    <citation type="submission" date="2016-11" db="UniProtKB">
        <authorList>
            <consortium name="WormBaseParasite"/>
        </authorList>
    </citation>
    <scope>IDENTIFICATION</scope>
</reference>
<accession>A0A1I7T9Y9</accession>
<keyword evidence="1" id="KW-0479">Metal-binding</keyword>
<protein>
    <submittedName>
        <fullName evidence="8">RING-type domain-containing protein</fullName>
    </submittedName>
</protein>
<organism evidence="7 8">
    <name type="scientific">Caenorhabditis tropicalis</name>
    <dbReference type="NCBI Taxonomy" id="1561998"/>
    <lineage>
        <taxon>Eukaryota</taxon>
        <taxon>Metazoa</taxon>
        <taxon>Ecdysozoa</taxon>
        <taxon>Nematoda</taxon>
        <taxon>Chromadorea</taxon>
        <taxon>Rhabditida</taxon>
        <taxon>Rhabditina</taxon>
        <taxon>Rhabditomorpha</taxon>
        <taxon>Rhabditoidea</taxon>
        <taxon>Rhabditidae</taxon>
        <taxon>Peloderinae</taxon>
        <taxon>Caenorhabditis</taxon>
    </lineage>
</organism>
<keyword evidence="7" id="KW-1185">Reference proteome</keyword>
<dbReference type="eggNOG" id="KOG4185">
    <property type="taxonomic scope" value="Eukaryota"/>
</dbReference>
<feature type="region of interest" description="Disordered" evidence="5">
    <location>
        <begin position="1"/>
        <end position="36"/>
    </location>
</feature>
<dbReference type="PROSITE" id="PS00518">
    <property type="entry name" value="ZF_RING_1"/>
    <property type="match status" value="1"/>
</dbReference>
<dbReference type="PROSITE" id="PS50089">
    <property type="entry name" value="ZF_RING_2"/>
    <property type="match status" value="1"/>
</dbReference>
<keyword evidence="3" id="KW-0862">Zinc</keyword>